<reference evidence="1 2" key="1">
    <citation type="submission" date="2019-10" db="EMBL/GenBank/DDBJ databases">
        <title>Epibacterium sp. nov., isolated from seawater.</title>
        <authorList>
            <person name="Zhang X."/>
            <person name="Li N."/>
        </authorList>
    </citation>
    <scope>NUCLEOTIDE SEQUENCE [LARGE SCALE GENOMIC DNA]</scope>
    <source>
        <strain evidence="1 2">SM1969</strain>
    </source>
</reference>
<evidence type="ECO:0000313" key="1">
    <source>
        <dbReference type="EMBL" id="MQY41932.1"/>
    </source>
</evidence>
<name>A0A844AVI5_9RHOB</name>
<dbReference type="EMBL" id="WIXK01000002">
    <property type="protein sequence ID" value="MQY41932.1"/>
    <property type="molecule type" value="Genomic_DNA"/>
</dbReference>
<gene>
    <name evidence="1" type="ORF">GG681_04720</name>
</gene>
<proteinExistence type="predicted"/>
<evidence type="ECO:0000313" key="2">
    <source>
        <dbReference type="Proteomes" id="UP000436694"/>
    </source>
</evidence>
<sequence length="192" mass="21412">MAHNQSNWLSGSKHQKLQYCRDTATTKAVSLVLAILLASVIASTNQASASEITPRDGVWSGNASIRDIRGCTPELRSEISSDAEDNTLYSENVTFKHPFELKQFNDVWEVDVNWTKHGPNHWTGKYVEVERSLFGSVTITTEVETHLLSDTQIQQSALQTLAFSKGLARKLGTKTPCVIESDITHRHMGNKR</sequence>
<dbReference type="RefSeq" id="WP_153545628.1">
    <property type="nucleotide sequence ID" value="NZ_WIXK01000002.1"/>
</dbReference>
<organism evidence="1 2">
    <name type="scientific">Tritonibacter aquimaris</name>
    <dbReference type="NCBI Taxonomy" id="2663379"/>
    <lineage>
        <taxon>Bacteria</taxon>
        <taxon>Pseudomonadati</taxon>
        <taxon>Pseudomonadota</taxon>
        <taxon>Alphaproteobacteria</taxon>
        <taxon>Rhodobacterales</taxon>
        <taxon>Paracoccaceae</taxon>
        <taxon>Tritonibacter</taxon>
    </lineage>
</organism>
<dbReference type="AlphaFoldDB" id="A0A844AVI5"/>
<accession>A0A844AVI5</accession>
<dbReference type="Proteomes" id="UP000436694">
    <property type="component" value="Unassembled WGS sequence"/>
</dbReference>
<protein>
    <submittedName>
        <fullName evidence="1">Uncharacterized protein</fullName>
    </submittedName>
</protein>
<comment type="caution">
    <text evidence="1">The sequence shown here is derived from an EMBL/GenBank/DDBJ whole genome shotgun (WGS) entry which is preliminary data.</text>
</comment>
<keyword evidence="2" id="KW-1185">Reference proteome</keyword>